<reference evidence="1" key="1">
    <citation type="submission" date="2014-01" db="EMBL/GenBank/DDBJ databases">
        <title>The genome of the white-rot fungus Pycnoporus cinnabarinus: a basidiomycete model with a versatile arsenal for lignocellulosic biomass breakdown.</title>
        <authorList>
            <person name="Levasseur A."/>
            <person name="Lomascolo A."/>
            <person name="Ruiz-Duenas F.J."/>
            <person name="Uzan E."/>
            <person name="Piumi F."/>
            <person name="Kues U."/>
            <person name="Ram A.F.J."/>
            <person name="Murat C."/>
            <person name="Haon M."/>
            <person name="Benoit I."/>
            <person name="Arfi Y."/>
            <person name="Chevret D."/>
            <person name="Drula E."/>
            <person name="Kwon M.J."/>
            <person name="Gouret P."/>
            <person name="Lesage-Meessen L."/>
            <person name="Lombard V."/>
            <person name="Mariette J."/>
            <person name="Noirot C."/>
            <person name="Park J."/>
            <person name="Patyshakuliyeva A."/>
            <person name="Wieneger R.A.B."/>
            <person name="Wosten H.A.B."/>
            <person name="Martin F."/>
            <person name="Coutinho P.M."/>
            <person name="de Vries R."/>
            <person name="Martinez A.T."/>
            <person name="Klopp C."/>
            <person name="Pontarotti P."/>
            <person name="Henrissat B."/>
            <person name="Record E."/>
        </authorList>
    </citation>
    <scope>NUCLEOTIDE SEQUENCE [LARGE SCALE GENOMIC DNA]</scope>
    <source>
        <strain evidence="1">BRFM137</strain>
    </source>
</reference>
<evidence type="ECO:0000313" key="2">
    <source>
        <dbReference type="Proteomes" id="UP000029665"/>
    </source>
</evidence>
<dbReference type="PANTHER" id="PTHR46579:SF1">
    <property type="entry name" value="F5_8 TYPE C DOMAIN-CONTAINING PROTEIN"/>
    <property type="match status" value="1"/>
</dbReference>
<dbReference type="EMBL" id="CCBP010000311">
    <property type="protein sequence ID" value="CDO75913.1"/>
    <property type="molecule type" value="Genomic_DNA"/>
</dbReference>
<dbReference type="PANTHER" id="PTHR46579">
    <property type="entry name" value="F5/8 TYPE C DOMAIN-CONTAINING PROTEIN-RELATED"/>
    <property type="match status" value="1"/>
</dbReference>
<dbReference type="OrthoDB" id="2404451at2759"/>
<comment type="caution">
    <text evidence="1">The sequence shown here is derived from an EMBL/GenBank/DDBJ whole genome shotgun (WGS) entry which is preliminary data.</text>
</comment>
<dbReference type="OMA" id="GASHERH"/>
<proteinExistence type="predicted"/>
<dbReference type="AlphaFoldDB" id="A0A060STY3"/>
<accession>A0A060STY3</accession>
<gene>
    <name evidence="1" type="ORF">BN946_scf184873.g2</name>
</gene>
<organism evidence="1 2">
    <name type="scientific">Pycnoporus cinnabarinus</name>
    <name type="common">Cinnabar-red polypore</name>
    <name type="synonym">Trametes cinnabarina</name>
    <dbReference type="NCBI Taxonomy" id="5643"/>
    <lineage>
        <taxon>Eukaryota</taxon>
        <taxon>Fungi</taxon>
        <taxon>Dikarya</taxon>
        <taxon>Basidiomycota</taxon>
        <taxon>Agaricomycotina</taxon>
        <taxon>Agaricomycetes</taxon>
        <taxon>Polyporales</taxon>
        <taxon>Polyporaceae</taxon>
        <taxon>Trametes</taxon>
    </lineage>
</organism>
<dbReference type="Pfam" id="PF02992">
    <property type="entry name" value="Transposase_21"/>
    <property type="match status" value="1"/>
</dbReference>
<evidence type="ECO:0008006" key="3">
    <source>
        <dbReference type="Google" id="ProtNLM"/>
    </source>
</evidence>
<dbReference type="InterPro" id="IPR004242">
    <property type="entry name" value="Transposase_21"/>
</dbReference>
<protein>
    <recommendedName>
        <fullName evidence="3">DUF4218 domain-containing protein</fullName>
    </recommendedName>
</protein>
<sequence length="576" mass="66657">MLMFSPFKKRHVTSWPILLIIYNLPPELRFLLENVLCLGEIRGPKKPKDWDSFIWPAAKEFLKLAQGVCAYDSLSKSLFSFHAYLLLIFGDMPAVAMMMRMLGHNAISPCRACHIIGVRIPNKPRVTTHYVPLDRRNHPSAQTTSGTMLVKYDPKNLPMRTHDDFLARARAIQAAPTHAEAKRLRKESGIHGIPLLSILPSISFPQSFPHDFMHLIFENLIPNLVSLWTGKYKDFPPDDDFVLTPTVWDAIAEAGVASRATIPSAFGAPMPNLSSERSHMTAETWSFWAIYLAPILLRRRFLKDTYYQHFVALVKLIKLCLQYEYTDEDIKTIEDGFSEWVMEFERHYYQYDPERLSCCTLTIHALLHIAHDIRTAGPVWAYWAFPMERYCGRLLRAITSRRSPWSNLDRWIEFNALLTHIIAVYDLQGWDKIDLEPKRRPQRDITSRESRDKRDASFVRYQKLTDKRARNHRAQPEFVIKDYWGQLKNMFILQLDVSHARILGLNEPRTLFLAEIKQCKPDGIDDLGNVYYKDLGATEVVDLNAIQCAVGRVEVRQRRWAIIDRSGPLAQAVFTD</sequence>
<dbReference type="Proteomes" id="UP000029665">
    <property type="component" value="Unassembled WGS sequence"/>
</dbReference>
<name>A0A060STY3_PYCCI</name>
<dbReference type="HOGENOM" id="CLU_009141_0_0_1"/>
<evidence type="ECO:0000313" key="1">
    <source>
        <dbReference type="EMBL" id="CDO75913.1"/>
    </source>
</evidence>
<keyword evidence="2" id="KW-1185">Reference proteome</keyword>